<dbReference type="Gene3D" id="3.40.50.620">
    <property type="entry name" value="HUPs"/>
    <property type="match status" value="1"/>
</dbReference>
<keyword evidence="3" id="KW-1185">Reference proteome</keyword>
<evidence type="ECO:0000259" key="1">
    <source>
        <dbReference type="Pfam" id="PF01507"/>
    </source>
</evidence>
<name>A0A8J3IU78_9CHLR</name>
<dbReference type="InterPro" id="IPR014729">
    <property type="entry name" value="Rossmann-like_a/b/a_fold"/>
</dbReference>
<dbReference type="Proteomes" id="UP000597444">
    <property type="component" value="Unassembled WGS sequence"/>
</dbReference>
<proteinExistence type="predicted"/>
<protein>
    <recommendedName>
        <fullName evidence="1">Phosphoadenosine phosphosulphate reductase domain-containing protein</fullName>
    </recommendedName>
</protein>
<dbReference type="Pfam" id="PF01507">
    <property type="entry name" value="PAPS_reduct"/>
    <property type="match status" value="1"/>
</dbReference>
<sequence>MHPIIQWPTEPILDVFERCGGPTAPNIDRHTMEATVYAPVRALLAEKQYDGVFLGLRSEENEGRAKSVKFHGKIYRYRRDGVVRCLPLADWAYRDIWAYIILHGLPYNRVYDRMWDMPIPDQRVSYWAGETKARWGRFVFLKREYPDLWHAFVQRFPEVGAFC</sequence>
<evidence type="ECO:0000313" key="2">
    <source>
        <dbReference type="EMBL" id="GHP00932.1"/>
    </source>
</evidence>
<dbReference type="GO" id="GO:0003824">
    <property type="term" value="F:catalytic activity"/>
    <property type="evidence" value="ECO:0007669"/>
    <property type="project" value="InterPro"/>
</dbReference>
<dbReference type="EMBL" id="BNJK01000003">
    <property type="protein sequence ID" value="GHP00932.1"/>
    <property type="molecule type" value="Genomic_DNA"/>
</dbReference>
<dbReference type="SUPFAM" id="SSF52402">
    <property type="entry name" value="Adenine nucleotide alpha hydrolases-like"/>
    <property type="match status" value="1"/>
</dbReference>
<evidence type="ECO:0000313" key="3">
    <source>
        <dbReference type="Proteomes" id="UP000597444"/>
    </source>
</evidence>
<gene>
    <name evidence="2" type="ORF">KSF_109790</name>
</gene>
<feature type="domain" description="Phosphoadenosine phosphosulphate reductase" evidence="1">
    <location>
        <begin position="39"/>
        <end position="114"/>
    </location>
</feature>
<dbReference type="AlphaFoldDB" id="A0A8J3IU78"/>
<comment type="caution">
    <text evidence="2">The sequence shown here is derived from an EMBL/GenBank/DDBJ whole genome shotgun (WGS) entry which is preliminary data.</text>
</comment>
<organism evidence="2 3">
    <name type="scientific">Reticulibacter mediterranei</name>
    <dbReference type="NCBI Taxonomy" id="2778369"/>
    <lineage>
        <taxon>Bacteria</taxon>
        <taxon>Bacillati</taxon>
        <taxon>Chloroflexota</taxon>
        <taxon>Ktedonobacteria</taxon>
        <taxon>Ktedonobacterales</taxon>
        <taxon>Reticulibacteraceae</taxon>
        <taxon>Reticulibacter</taxon>
    </lineage>
</organism>
<accession>A0A8J3IU78</accession>
<dbReference type="InterPro" id="IPR002500">
    <property type="entry name" value="PAPS_reduct_dom"/>
</dbReference>
<reference evidence="2" key="1">
    <citation type="submission" date="2020-10" db="EMBL/GenBank/DDBJ databases">
        <title>Taxonomic study of unclassified bacteria belonging to the class Ktedonobacteria.</title>
        <authorList>
            <person name="Yabe S."/>
            <person name="Wang C.M."/>
            <person name="Zheng Y."/>
            <person name="Sakai Y."/>
            <person name="Cavaletti L."/>
            <person name="Monciardini P."/>
            <person name="Donadio S."/>
        </authorList>
    </citation>
    <scope>NUCLEOTIDE SEQUENCE</scope>
    <source>
        <strain evidence="2">ID150040</strain>
    </source>
</reference>